<reference evidence="2 3" key="1">
    <citation type="journal article" date="2011" name="BMC Genomics">
        <title>Insight into cross-talk between intra-amoebal pathogens.</title>
        <authorList>
            <person name="Gimenez G."/>
            <person name="Bertelli C."/>
            <person name="Moliner C."/>
            <person name="Robert C."/>
            <person name="Raoult D."/>
            <person name="Fournier P.E."/>
            <person name="Greub G."/>
        </authorList>
    </citation>
    <scope>NUCLEOTIDE SEQUENCE [LARGE SCALE GENOMIC DNA]</scope>
    <source>
        <strain evidence="2 3">LLAP12</strain>
    </source>
</reference>
<keyword evidence="3" id="KW-1185">Reference proteome</keyword>
<evidence type="ECO:0000256" key="1">
    <source>
        <dbReference type="SAM" id="Phobius"/>
    </source>
</evidence>
<accession>G9EUL2</accession>
<dbReference type="InParanoid" id="G9EUL2"/>
<dbReference type="eggNOG" id="ENOG5030NPD">
    <property type="taxonomic scope" value="Bacteria"/>
</dbReference>
<dbReference type="Proteomes" id="UP000002770">
    <property type="component" value="Unassembled WGS sequence"/>
</dbReference>
<keyword evidence="1" id="KW-1133">Transmembrane helix</keyword>
<evidence type="ECO:0000313" key="2">
    <source>
        <dbReference type="EMBL" id="EHL29012.1"/>
    </source>
</evidence>
<gene>
    <name evidence="2" type="ORF">LDG_9010</name>
</gene>
<dbReference type="AlphaFoldDB" id="G9EUL2"/>
<keyword evidence="1" id="KW-0812">Transmembrane</keyword>
<evidence type="ECO:0000313" key="3">
    <source>
        <dbReference type="Proteomes" id="UP000002770"/>
    </source>
</evidence>
<protein>
    <submittedName>
        <fullName evidence="2">Uncharacterized protein</fullName>
    </submittedName>
</protein>
<feature type="transmembrane region" description="Helical" evidence="1">
    <location>
        <begin position="256"/>
        <end position="277"/>
    </location>
</feature>
<feature type="transmembrane region" description="Helical" evidence="1">
    <location>
        <begin position="217"/>
        <end position="236"/>
    </location>
</feature>
<feature type="transmembrane region" description="Helical" evidence="1">
    <location>
        <begin position="289"/>
        <end position="310"/>
    </location>
</feature>
<sequence length="440" mass="50353">MNGFRFESQPNKADPSERVAFFDYQVLNFLFGLKRDFLLLKEPISTLNLKYLMEIEDKDYRENRFKALLKHNSLNEVIKTRSKEIDEMERNPLLLAKFGSPPITPQIIGERLDIEQCYKALSKKLNQYLEESEALVYVKCSFFSKERQHKKMHRLEQEKVRKMFDIFFKAHYGVLPDVILEEDPPAYNYLKELSASYSGFPICNLDLDNGDISKNTVFMVLSVATLFTSTALYYLLSQTLDSVERFYYDENWLKASITLASLLAGASLGAYLGFFIITPLLALGAITPIGLAIGAAVLSALVLATITTWLSNVIQNYFFESSHLNALDPADYKRYELDQKQILTLKDNGFNIDIVQCALVALRKELIDLEAESIPTLMSRLISSTPKIKRINEILKSIRALRDGSYTEDTLQVDNMSFNLKESGLNLKVEHVSREPQFNF</sequence>
<organism evidence="2 3">
    <name type="scientific">Legionella drancourtii LLAP12</name>
    <dbReference type="NCBI Taxonomy" id="658187"/>
    <lineage>
        <taxon>Bacteria</taxon>
        <taxon>Pseudomonadati</taxon>
        <taxon>Pseudomonadota</taxon>
        <taxon>Gammaproteobacteria</taxon>
        <taxon>Legionellales</taxon>
        <taxon>Legionellaceae</taxon>
        <taxon>Legionella</taxon>
    </lineage>
</organism>
<keyword evidence="1" id="KW-0472">Membrane</keyword>
<proteinExistence type="predicted"/>
<dbReference type="EMBL" id="JH413850">
    <property type="protein sequence ID" value="EHL29012.1"/>
    <property type="molecule type" value="Genomic_DNA"/>
</dbReference>
<dbReference type="HOGENOM" id="CLU_622263_0_0_6"/>
<name>G9EUL2_9GAMM</name>